<evidence type="ECO:0000256" key="3">
    <source>
        <dbReference type="ARBA" id="ARBA00022833"/>
    </source>
</evidence>
<keyword evidence="8" id="KW-1185">Reference proteome</keyword>
<feature type="transmembrane region" description="Helical" evidence="5">
    <location>
        <begin position="169"/>
        <end position="195"/>
    </location>
</feature>
<reference evidence="7" key="2">
    <citation type="journal article" date="2023" name="BMC Genomics">
        <title>Pest status, molecular evolution, and epigenetic factors derived from the genome assembly of Frankliniella fusca, a thysanopteran phytovirus vector.</title>
        <authorList>
            <person name="Catto M.A."/>
            <person name="Labadie P.E."/>
            <person name="Jacobson A.L."/>
            <person name="Kennedy G.G."/>
            <person name="Srinivasan R."/>
            <person name="Hunt B.G."/>
        </authorList>
    </citation>
    <scope>NUCLEOTIDE SEQUENCE</scope>
    <source>
        <strain evidence="7">PL_HMW_Pooled</strain>
    </source>
</reference>
<protein>
    <submittedName>
        <fullName evidence="7">E3 ubiquitin-protein ligase hrd-1</fullName>
    </submittedName>
</protein>
<dbReference type="InterPro" id="IPR013083">
    <property type="entry name" value="Znf_RING/FYVE/PHD"/>
</dbReference>
<keyword evidence="3" id="KW-0862">Zinc</keyword>
<name>A0AAE1L6G3_9NEOP</name>
<dbReference type="CDD" id="cd16448">
    <property type="entry name" value="RING-H2"/>
    <property type="match status" value="1"/>
</dbReference>
<dbReference type="SMART" id="SM00184">
    <property type="entry name" value="RING"/>
    <property type="match status" value="1"/>
</dbReference>
<keyword evidence="5" id="KW-0812">Transmembrane</keyword>
<dbReference type="GO" id="GO:0008270">
    <property type="term" value="F:zinc ion binding"/>
    <property type="evidence" value="ECO:0007669"/>
    <property type="project" value="UniProtKB-KW"/>
</dbReference>
<evidence type="ECO:0000313" key="8">
    <source>
        <dbReference type="Proteomes" id="UP001219518"/>
    </source>
</evidence>
<evidence type="ECO:0000256" key="2">
    <source>
        <dbReference type="ARBA" id="ARBA00022771"/>
    </source>
</evidence>
<sequence length="385" mass="40999">MAGNPHRYRAALQQLESRHATAGCLLALLLLLPLAARSVPVAVLSVAVLLYVTLVVPVATGFLSATVVIGWFRICTARHSLSAWDCLHGVLSCVRACHNAYLPLQRLHTTTSQVLFNLAAERLLCPDQPGSCLYALLLCSILGYVHNSLKRREWTQLPALAVGAGGGGLGGLLGSVGSLVTARLAKAVVLAFGLLSLSERIDRLQPGAAFMIVSSAYFVLNQWPGRAGEQTAAVELVVSALSLAPRSCYLGRLEALEGLEEWWVPLGTRAVAAASAAVLGLLVAREGSWLLAACVLYACALVPLQAGWRSCWPPLRAQLQLTARFPRPSAEQVLAAATCAVCLDALTGATARRTPCAHVFHSRCLRECAHRFGTCPLCKRSLLQS</sequence>
<dbReference type="Proteomes" id="UP001219518">
    <property type="component" value="Unassembled WGS sequence"/>
</dbReference>
<dbReference type="EMBL" id="JAHWGI010000014">
    <property type="protein sequence ID" value="KAK3907654.1"/>
    <property type="molecule type" value="Genomic_DNA"/>
</dbReference>
<keyword evidence="2 4" id="KW-0863">Zinc-finger</keyword>
<keyword evidence="5" id="KW-1133">Transmembrane helix</keyword>
<dbReference type="PANTHER" id="PTHR22763:SF190">
    <property type="entry name" value="RING FINGER PROTEIN 24"/>
    <property type="match status" value="1"/>
</dbReference>
<keyword evidence="1" id="KW-0479">Metal-binding</keyword>
<dbReference type="GO" id="GO:0061630">
    <property type="term" value="F:ubiquitin protein ligase activity"/>
    <property type="evidence" value="ECO:0007669"/>
    <property type="project" value="TreeGrafter"/>
</dbReference>
<reference evidence="7" key="1">
    <citation type="submission" date="2021-07" db="EMBL/GenBank/DDBJ databases">
        <authorList>
            <person name="Catto M.A."/>
            <person name="Jacobson A."/>
            <person name="Kennedy G."/>
            <person name="Labadie P."/>
            <person name="Hunt B.G."/>
            <person name="Srinivasan R."/>
        </authorList>
    </citation>
    <scope>NUCLEOTIDE SEQUENCE</scope>
    <source>
        <strain evidence="7">PL_HMW_Pooled</strain>
        <tissue evidence="7">Head</tissue>
    </source>
</reference>
<dbReference type="InterPro" id="IPR001841">
    <property type="entry name" value="Znf_RING"/>
</dbReference>
<dbReference type="AlphaFoldDB" id="A0AAE1L6G3"/>
<dbReference type="GO" id="GO:0012505">
    <property type="term" value="C:endomembrane system"/>
    <property type="evidence" value="ECO:0007669"/>
    <property type="project" value="TreeGrafter"/>
</dbReference>
<accession>A0AAE1L6G3</accession>
<dbReference type="PANTHER" id="PTHR22763">
    <property type="entry name" value="RING ZINC FINGER PROTEIN"/>
    <property type="match status" value="1"/>
</dbReference>
<evidence type="ECO:0000256" key="4">
    <source>
        <dbReference type="PROSITE-ProRule" id="PRU00175"/>
    </source>
</evidence>
<dbReference type="Pfam" id="PF13639">
    <property type="entry name" value="zf-RING_2"/>
    <property type="match status" value="1"/>
</dbReference>
<proteinExistence type="predicted"/>
<evidence type="ECO:0000256" key="1">
    <source>
        <dbReference type="ARBA" id="ARBA00022723"/>
    </source>
</evidence>
<dbReference type="GO" id="GO:0043161">
    <property type="term" value="P:proteasome-mediated ubiquitin-dependent protein catabolic process"/>
    <property type="evidence" value="ECO:0007669"/>
    <property type="project" value="TreeGrafter"/>
</dbReference>
<organism evidence="7 8">
    <name type="scientific">Frankliniella fusca</name>
    <dbReference type="NCBI Taxonomy" id="407009"/>
    <lineage>
        <taxon>Eukaryota</taxon>
        <taxon>Metazoa</taxon>
        <taxon>Ecdysozoa</taxon>
        <taxon>Arthropoda</taxon>
        <taxon>Hexapoda</taxon>
        <taxon>Insecta</taxon>
        <taxon>Pterygota</taxon>
        <taxon>Neoptera</taxon>
        <taxon>Paraneoptera</taxon>
        <taxon>Thysanoptera</taxon>
        <taxon>Terebrantia</taxon>
        <taxon>Thripoidea</taxon>
        <taxon>Thripidae</taxon>
        <taxon>Frankliniella</taxon>
    </lineage>
</organism>
<evidence type="ECO:0000259" key="6">
    <source>
        <dbReference type="PROSITE" id="PS50089"/>
    </source>
</evidence>
<dbReference type="InterPro" id="IPR050731">
    <property type="entry name" value="HRD1_E3_ubiq-ligases"/>
</dbReference>
<feature type="transmembrane region" description="Helical" evidence="5">
    <location>
        <begin position="48"/>
        <end position="72"/>
    </location>
</feature>
<keyword evidence="5" id="KW-0472">Membrane</keyword>
<evidence type="ECO:0000256" key="5">
    <source>
        <dbReference type="SAM" id="Phobius"/>
    </source>
</evidence>
<gene>
    <name evidence="7" type="ORF">KUF71_018290</name>
</gene>
<dbReference type="Gene3D" id="3.30.40.10">
    <property type="entry name" value="Zinc/RING finger domain, C3HC4 (zinc finger)"/>
    <property type="match status" value="1"/>
</dbReference>
<dbReference type="PROSITE" id="PS50089">
    <property type="entry name" value="ZF_RING_2"/>
    <property type="match status" value="1"/>
</dbReference>
<comment type="caution">
    <text evidence="7">The sequence shown here is derived from an EMBL/GenBank/DDBJ whole genome shotgun (WGS) entry which is preliminary data.</text>
</comment>
<feature type="domain" description="RING-type" evidence="6">
    <location>
        <begin position="339"/>
        <end position="379"/>
    </location>
</feature>
<evidence type="ECO:0000313" key="7">
    <source>
        <dbReference type="EMBL" id="KAK3907654.1"/>
    </source>
</evidence>
<dbReference type="SUPFAM" id="SSF57850">
    <property type="entry name" value="RING/U-box"/>
    <property type="match status" value="1"/>
</dbReference>